<evidence type="ECO:0000313" key="8">
    <source>
        <dbReference type="EMBL" id="KYG73602.1"/>
    </source>
</evidence>
<organism evidence="8 9">
    <name type="scientific">Roseivirga spongicola</name>
    <dbReference type="NCBI Taxonomy" id="333140"/>
    <lineage>
        <taxon>Bacteria</taxon>
        <taxon>Pseudomonadati</taxon>
        <taxon>Bacteroidota</taxon>
        <taxon>Cytophagia</taxon>
        <taxon>Cytophagales</taxon>
        <taxon>Roseivirgaceae</taxon>
        <taxon>Roseivirga</taxon>
    </lineage>
</organism>
<evidence type="ECO:0000256" key="3">
    <source>
        <dbReference type="ARBA" id="ARBA00022475"/>
    </source>
</evidence>
<dbReference type="Proteomes" id="UP000075606">
    <property type="component" value="Unassembled WGS sequence"/>
</dbReference>
<dbReference type="InterPro" id="IPR003400">
    <property type="entry name" value="ExbD"/>
</dbReference>
<comment type="caution">
    <text evidence="8">The sequence shown here is derived from an EMBL/GenBank/DDBJ whole genome shotgun (WGS) entry which is preliminary data.</text>
</comment>
<keyword evidence="6" id="KW-0472">Membrane</keyword>
<evidence type="ECO:0000256" key="2">
    <source>
        <dbReference type="ARBA" id="ARBA00005811"/>
    </source>
</evidence>
<comment type="subcellular location">
    <subcellularLocation>
        <location evidence="1">Cell membrane</location>
        <topology evidence="1">Single-pass membrane protein</topology>
    </subcellularLocation>
    <subcellularLocation>
        <location evidence="7">Cell membrane</location>
        <topology evidence="7">Single-pass type II membrane protein</topology>
    </subcellularLocation>
</comment>
<keyword evidence="5" id="KW-1133">Transmembrane helix</keyword>
<evidence type="ECO:0000256" key="1">
    <source>
        <dbReference type="ARBA" id="ARBA00004162"/>
    </source>
</evidence>
<proteinExistence type="inferred from homology"/>
<keyword evidence="7" id="KW-0653">Protein transport</keyword>
<keyword evidence="3" id="KW-1003">Cell membrane</keyword>
<dbReference type="RefSeq" id="WP_068222104.1">
    <property type="nucleotide sequence ID" value="NZ_LRPC01000028.1"/>
</dbReference>
<dbReference type="AlphaFoldDB" id="A0A150X4Q5"/>
<sequence>MKAIILLLLFFQWHGDQTSSIDIIQKHYNNDRIEVNVTEVVQSFKTALIEKGILNEGEFEHVDILHKKIYSIIEEFKPEALSIPSFIPKEPFLKAQRELENMGEQRPEEVLFLYAQMLSEKHITFNLHIDERRLIYLNNNDLPINSFEAVFMGKINEHKYALPADSCVIITADARTPFEFVAFVMKKTRELGIRKTVLK</sequence>
<dbReference type="GO" id="GO:0022857">
    <property type="term" value="F:transmembrane transporter activity"/>
    <property type="evidence" value="ECO:0007669"/>
    <property type="project" value="InterPro"/>
</dbReference>
<evidence type="ECO:0000256" key="4">
    <source>
        <dbReference type="ARBA" id="ARBA00022692"/>
    </source>
</evidence>
<keyword evidence="7" id="KW-0813">Transport</keyword>
<gene>
    <name evidence="8" type="ORF">AWW68_13000</name>
</gene>
<evidence type="ECO:0000256" key="6">
    <source>
        <dbReference type="ARBA" id="ARBA00023136"/>
    </source>
</evidence>
<protein>
    <submittedName>
        <fullName evidence="8">Uncharacterized protein</fullName>
    </submittedName>
</protein>
<comment type="similarity">
    <text evidence="2 7">Belongs to the ExbD/TolR family.</text>
</comment>
<dbReference type="Pfam" id="PF02472">
    <property type="entry name" value="ExbD"/>
    <property type="match status" value="1"/>
</dbReference>
<reference evidence="8 9" key="1">
    <citation type="submission" date="2016-01" db="EMBL/GenBank/DDBJ databases">
        <title>Genome sequencing of Roseivirga spongicola UST030701-084.</title>
        <authorList>
            <person name="Selvaratnam C."/>
            <person name="Thevarajoo S."/>
            <person name="Goh K.M."/>
            <person name="Ee R."/>
            <person name="Chan K.-G."/>
            <person name="Chong C.S."/>
        </authorList>
    </citation>
    <scope>NUCLEOTIDE SEQUENCE [LARGE SCALE GENOMIC DNA]</scope>
    <source>
        <strain evidence="8 9">UST030701-084</strain>
    </source>
</reference>
<evidence type="ECO:0000313" key="9">
    <source>
        <dbReference type="Proteomes" id="UP000075606"/>
    </source>
</evidence>
<keyword evidence="9" id="KW-1185">Reference proteome</keyword>
<name>A0A150X4Q5_9BACT</name>
<evidence type="ECO:0000256" key="7">
    <source>
        <dbReference type="RuleBase" id="RU003879"/>
    </source>
</evidence>
<accession>A0A150X4Q5</accession>
<dbReference type="GO" id="GO:0005886">
    <property type="term" value="C:plasma membrane"/>
    <property type="evidence" value="ECO:0007669"/>
    <property type="project" value="UniProtKB-SubCell"/>
</dbReference>
<evidence type="ECO:0000256" key="5">
    <source>
        <dbReference type="ARBA" id="ARBA00022989"/>
    </source>
</evidence>
<keyword evidence="4 7" id="KW-0812">Transmembrane</keyword>
<dbReference type="EMBL" id="LRPC01000028">
    <property type="protein sequence ID" value="KYG73602.1"/>
    <property type="molecule type" value="Genomic_DNA"/>
</dbReference>
<dbReference type="GO" id="GO:0015031">
    <property type="term" value="P:protein transport"/>
    <property type="evidence" value="ECO:0007669"/>
    <property type="project" value="UniProtKB-KW"/>
</dbReference>